<feature type="domain" description="Mannosylglycerate hydrolase MGH1-like glycoside hydrolase" evidence="4">
    <location>
        <begin position="291"/>
        <end position="615"/>
    </location>
</feature>
<evidence type="ECO:0000313" key="6">
    <source>
        <dbReference type="Proteomes" id="UP001056937"/>
    </source>
</evidence>
<dbReference type="InterPro" id="IPR004888">
    <property type="entry name" value="Glycoside_hydrolase_63"/>
</dbReference>
<evidence type="ECO:0000256" key="1">
    <source>
        <dbReference type="ARBA" id="ARBA00010833"/>
    </source>
</evidence>
<dbReference type="InterPro" id="IPR008928">
    <property type="entry name" value="6-hairpin_glycosidase_sf"/>
</dbReference>
<dbReference type="Pfam" id="PF22422">
    <property type="entry name" value="MGH1-like_GH"/>
    <property type="match status" value="1"/>
</dbReference>
<evidence type="ECO:0000256" key="3">
    <source>
        <dbReference type="ARBA" id="ARBA00023295"/>
    </source>
</evidence>
<proteinExistence type="inferred from homology"/>
<keyword evidence="6" id="KW-1185">Reference proteome</keyword>
<dbReference type="SUPFAM" id="SSF48208">
    <property type="entry name" value="Six-hairpin glycosidases"/>
    <property type="match status" value="1"/>
</dbReference>
<organism evidence="5 6">
    <name type="scientific">Sphingomonas morindae</name>
    <dbReference type="NCBI Taxonomy" id="1541170"/>
    <lineage>
        <taxon>Bacteria</taxon>
        <taxon>Pseudomonadati</taxon>
        <taxon>Pseudomonadota</taxon>
        <taxon>Alphaproteobacteria</taxon>
        <taxon>Sphingomonadales</taxon>
        <taxon>Sphingomonadaceae</taxon>
        <taxon>Sphingomonas</taxon>
    </lineage>
</organism>
<dbReference type="Proteomes" id="UP001056937">
    <property type="component" value="Chromosome 2"/>
</dbReference>
<evidence type="ECO:0000256" key="2">
    <source>
        <dbReference type="ARBA" id="ARBA00022801"/>
    </source>
</evidence>
<evidence type="ECO:0000259" key="4">
    <source>
        <dbReference type="Pfam" id="PF22422"/>
    </source>
</evidence>
<keyword evidence="2" id="KW-0378">Hydrolase</keyword>
<dbReference type="PANTHER" id="PTHR10412">
    <property type="entry name" value="MANNOSYL-OLIGOSACCHARIDE GLUCOSIDASE"/>
    <property type="match status" value="1"/>
</dbReference>
<evidence type="ECO:0000313" key="5">
    <source>
        <dbReference type="EMBL" id="USI74656.1"/>
    </source>
</evidence>
<dbReference type="RefSeq" id="WP_252168467.1">
    <property type="nucleotide sequence ID" value="NZ_CP084931.1"/>
</dbReference>
<dbReference type="InterPro" id="IPR012341">
    <property type="entry name" value="6hp_glycosidase-like_sf"/>
</dbReference>
<gene>
    <name evidence="5" type="ORF">LHA26_18055</name>
</gene>
<dbReference type="InterPro" id="IPR054491">
    <property type="entry name" value="MGH1-like_GH"/>
</dbReference>
<dbReference type="PANTHER" id="PTHR10412:SF11">
    <property type="entry name" value="MANNOSYL-OLIGOSACCHARIDE GLUCOSIDASE"/>
    <property type="match status" value="1"/>
</dbReference>
<dbReference type="Gene3D" id="1.50.10.10">
    <property type="match status" value="1"/>
</dbReference>
<reference evidence="5" key="1">
    <citation type="journal article" date="2022" name="Toxins">
        <title>Genomic Analysis of Sphingopyxis sp. USTB-05 for Biodegrading Cyanobacterial Hepatotoxins.</title>
        <authorList>
            <person name="Liu C."/>
            <person name="Xu Q."/>
            <person name="Zhao Z."/>
            <person name="Zhang H."/>
            <person name="Liu X."/>
            <person name="Yin C."/>
            <person name="Liu Y."/>
            <person name="Yan H."/>
        </authorList>
    </citation>
    <scope>NUCLEOTIDE SEQUENCE</scope>
    <source>
        <strain evidence="5">NBD5</strain>
    </source>
</reference>
<protein>
    <recommendedName>
        <fullName evidence="4">Mannosylglycerate hydrolase MGH1-like glycoside hydrolase domain-containing protein</fullName>
    </recommendedName>
</protein>
<sequence>MAASLAGAAAAAPARSPDYAAVQGRLQRGWNSWDTNTIAGQVLLPYGLEIRLGVKKESAENTNAFLPTVLIGRKAAGDETVYPGPHSYDGAYTEFRLTWRGVALRLETAHAGNDLVMLVTPLSKPKPAPASLGAASQRINTSFRSEEEATSQPPVAILSAGMVWNRPGSVALEGADIVARLPGEVVTIHAAAPVLADSQVPVTNPYFAFRLDQPAGISTGQARTIAEITAIIARARAGFAARAARAGTAGAVRGAIETVLGWDTIYDPVGARVLSPVSRIWNQNWGGYVVFDWDTFFAATMASLGSRDLAYANALEVLNESTSAGFVPNFARAGGWKSWDRSEPPVGAVTILGLYRRFHDRWLLADSYDRLLRWNRWWPAHRRIGDYLVWGSDADSAPINPDDLSPGTLQGAKYESGLDNSPMYDGAGFDGRLMQLADVGLMSLYIVDCDALAEIAVELGRRQDVVELRARAARVRRGLATLWDPVSHIYRNKDLRTGRLSERLSPTNFYPLLARAPSPKAADQMIRDHLLNPAEFWGDRVVPAIARSDPAFKDQDYWRGRIWGPMNYLLWQGLARYDTPLARSTRHTLGARSLALFMEEWRAKGHVHENYSAVSADSDTVPNSDRFYHWGALLGFMAPGVADDAAR</sequence>
<accession>A0ABY4XCH4</accession>
<comment type="similarity">
    <text evidence="1">Belongs to the glycosyl hydrolase 63 family.</text>
</comment>
<name>A0ABY4XCH4_9SPHN</name>
<dbReference type="EMBL" id="CP084931">
    <property type="protein sequence ID" value="USI74656.1"/>
    <property type="molecule type" value="Genomic_DNA"/>
</dbReference>
<keyword evidence="3" id="KW-0326">Glycosidase</keyword>